<reference evidence="8" key="2">
    <citation type="submission" date="2020-09" db="EMBL/GenBank/DDBJ databases">
        <authorList>
            <person name="Sun Q."/>
            <person name="Zhou Y."/>
        </authorList>
    </citation>
    <scope>NUCLEOTIDE SEQUENCE</scope>
    <source>
        <strain evidence="8">CGMCC 1.15725</strain>
    </source>
</reference>
<evidence type="ECO:0000256" key="1">
    <source>
        <dbReference type="ARBA" id="ARBA00004196"/>
    </source>
</evidence>
<keyword evidence="9" id="KW-1185">Reference proteome</keyword>
<protein>
    <submittedName>
        <fullName evidence="8">Amino acid ABC transporter substrate-binding protein</fullName>
    </submittedName>
</protein>
<dbReference type="PANTHER" id="PTHR35936:SF38">
    <property type="entry name" value="GLUTAMINE-BINDING PERIPLASMIC PROTEIN"/>
    <property type="match status" value="1"/>
</dbReference>
<evidence type="ECO:0000313" key="9">
    <source>
        <dbReference type="Proteomes" id="UP000646365"/>
    </source>
</evidence>
<dbReference type="SUPFAM" id="SSF53850">
    <property type="entry name" value="Periplasmic binding protein-like II"/>
    <property type="match status" value="1"/>
</dbReference>
<dbReference type="InterPro" id="IPR001638">
    <property type="entry name" value="Solute-binding_3/MltF_N"/>
</dbReference>
<dbReference type="AlphaFoldDB" id="A0A8J3E5U4"/>
<evidence type="ECO:0000256" key="2">
    <source>
        <dbReference type="ARBA" id="ARBA00010333"/>
    </source>
</evidence>
<dbReference type="Pfam" id="PF00497">
    <property type="entry name" value="SBP_bac_3"/>
    <property type="match status" value="1"/>
</dbReference>
<evidence type="ECO:0000259" key="7">
    <source>
        <dbReference type="SMART" id="SM00079"/>
    </source>
</evidence>
<comment type="similarity">
    <text evidence="2 4">Belongs to the bacterial solute-binding protein 3 family.</text>
</comment>
<sequence>MKMKFHQVLIGAFIAAVSLGAAQAKDLIVATDTAFVPFEFKQGDKYVGFDIDLWDAVAKDIGVTYTLQPMDFNGIIPALQTKQVDVGLAGITIKDERKKVIDFSDGYYDSGFLLMVPAASKIAGPQDLKGKTLAIKTGTSAADYAKANFKDTELRQFPNVDNAYLELQTGRVDAAMHDTPNVLYYVATAGAGKVKAVGEQMMAQQYGIAFPKGSDLVAKVNASLAKLKKNGTYAAIYKKWFGTEPKI</sequence>
<organism evidence="8 9">
    <name type="scientific">Aliidongia dinghuensis</name>
    <dbReference type="NCBI Taxonomy" id="1867774"/>
    <lineage>
        <taxon>Bacteria</taxon>
        <taxon>Pseudomonadati</taxon>
        <taxon>Pseudomonadota</taxon>
        <taxon>Alphaproteobacteria</taxon>
        <taxon>Rhodospirillales</taxon>
        <taxon>Dongiaceae</taxon>
        <taxon>Aliidongia</taxon>
    </lineage>
</organism>
<dbReference type="InterPro" id="IPR044132">
    <property type="entry name" value="PBP2_GlnH"/>
</dbReference>
<dbReference type="Proteomes" id="UP000646365">
    <property type="component" value="Unassembled WGS sequence"/>
</dbReference>
<dbReference type="GO" id="GO:0030313">
    <property type="term" value="C:cell envelope"/>
    <property type="evidence" value="ECO:0007669"/>
    <property type="project" value="UniProtKB-SubCell"/>
</dbReference>
<reference evidence="8" key="1">
    <citation type="journal article" date="2014" name="Int. J. Syst. Evol. Microbiol.">
        <title>Complete genome sequence of Corynebacterium casei LMG S-19264T (=DSM 44701T), isolated from a smear-ripened cheese.</title>
        <authorList>
            <consortium name="US DOE Joint Genome Institute (JGI-PGF)"/>
            <person name="Walter F."/>
            <person name="Albersmeier A."/>
            <person name="Kalinowski J."/>
            <person name="Ruckert C."/>
        </authorList>
    </citation>
    <scope>NUCLEOTIDE SEQUENCE</scope>
    <source>
        <strain evidence="8">CGMCC 1.15725</strain>
    </source>
</reference>
<comment type="caution">
    <text evidence="8">The sequence shown here is derived from an EMBL/GenBank/DDBJ whole genome shotgun (WGS) entry which is preliminary data.</text>
</comment>
<dbReference type="InterPro" id="IPR018313">
    <property type="entry name" value="SBP_3_CS"/>
</dbReference>
<evidence type="ECO:0000256" key="4">
    <source>
        <dbReference type="RuleBase" id="RU003744"/>
    </source>
</evidence>
<name>A0A8J3E5U4_9PROT</name>
<feature type="domain" description="Ionotropic glutamate receptor C-terminal" evidence="7">
    <location>
        <begin position="26"/>
        <end position="243"/>
    </location>
</feature>
<evidence type="ECO:0000256" key="5">
    <source>
        <dbReference type="SAM" id="SignalP"/>
    </source>
</evidence>
<dbReference type="GO" id="GO:0015276">
    <property type="term" value="F:ligand-gated monoatomic ion channel activity"/>
    <property type="evidence" value="ECO:0007669"/>
    <property type="project" value="InterPro"/>
</dbReference>
<dbReference type="SMART" id="SM00079">
    <property type="entry name" value="PBPe"/>
    <property type="match status" value="1"/>
</dbReference>
<feature type="signal peptide" evidence="5">
    <location>
        <begin position="1"/>
        <end position="24"/>
    </location>
</feature>
<gene>
    <name evidence="8" type="primary">glnH</name>
    <name evidence="8" type="ORF">GCM10011611_66000</name>
</gene>
<dbReference type="Gene3D" id="3.40.190.10">
    <property type="entry name" value="Periplasmic binding protein-like II"/>
    <property type="match status" value="2"/>
</dbReference>
<accession>A0A8J3E5U4</accession>
<dbReference type="PANTHER" id="PTHR35936">
    <property type="entry name" value="MEMBRANE-BOUND LYTIC MUREIN TRANSGLYCOSYLASE F"/>
    <property type="match status" value="1"/>
</dbReference>
<dbReference type="InterPro" id="IPR001320">
    <property type="entry name" value="Iontro_rcpt_C"/>
</dbReference>
<proteinExistence type="inferred from homology"/>
<evidence type="ECO:0000256" key="3">
    <source>
        <dbReference type="ARBA" id="ARBA00022729"/>
    </source>
</evidence>
<dbReference type="GO" id="GO:0016020">
    <property type="term" value="C:membrane"/>
    <property type="evidence" value="ECO:0007669"/>
    <property type="project" value="InterPro"/>
</dbReference>
<feature type="chain" id="PRO_5035165110" evidence="5">
    <location>
        <begin position="25"/>
        <end position="247"/>
    </location>
</feature>
<feature type="domain" description="Solute-binding protein family 3/N-terminal" evidence="6">
    <location>
        <begin position="26"/>
        <end position="244"/>
    </location>
</feature>
<comment type="subcellular location">
    <subcellularLocation>
        <location evidence="1">Cell envelope</location>
    </subcellularLocation>
</comment>
<dbReference type="SMART" id="SM00062">
    <property type="entry name" value="PBPb"/>
    <property type="match status" value="1"/>
</dbReference>
<keyword evidence="3 5" id="KW-0732">Signal</keyword>
<dbReference type="NCBIfam" id="NF007029">
    <property type="entry name" value="PRK09495.1"/>
    <property type="match status" value="1"/>
</dbReference>
<evidence type="ECO:0000259" key="6">
    <source>
        <dbReference type="SMART" id="SM00062"/>
    </source>
</evidence>
<dbReference type="EMBL" id="BMJQ01000033">
    <property type="protein sequence ID" value="GGF50365.1"/>
    <property type="molecule type" value="Genomic_DNA"/>
</dbReference>
<dbReference type="RefSeq" id="WP_189052467.1">
    <property type="nucleotide sequence ID" value="NZ_BMJQ01000033.1"/>
</dbReference>
<dbReference type="CDD" id="cd00994">
    <property type="entry name" value="PBP2_GlnH"/>
    <property type="match status" value="1"/>
</dbReference>
<dbReference type="PROSITE" id="PS01039">
    <property type="entry name" value="SBP_BACTERIAL_3"/>
    <property type="match status" value="1"/>
</dbReference>
<evidence type="ECO:0000313" key="8">
    <source>
        <dbReference type="EMBL" id="GGF50365.1"/>
    </source>
</evidence>